<evidence type="ECO:0000313" key="4">
    <source>
        <dbReference type="Proteomes" id="UP000604825"/>
    </source>
</evidence>
<organism evidence="3 4">
    <name type="scientific">Miscanthus lutarioriparius</name>
    <dbReference type="NCBI Taxonomy" id="422564"/>
    <lineage>
        <taxon>Eukaryota</taxon>
        <taxon>Viridiplantae</taxon>
        <taxon>Streptophyta</taxon>
        <taxon>Embryophyta</taxon>
        <taxon>Tracheophyta</taxon>
        <taxon>Spermatophyta</taxon>
        <taxon>Magnoliopsida</taxon>
        <taxon>Liliopsida</taxon>
        <taxon>Poales</taxon>
        <taxon>Poaceae</taxon>
        <taxon>PACMAD clade</taxon>
        <taxon>Panicoideae</taxon>
        <taxon>Andropogonodae</taxon>
        <taxon>Andropogoneae</taxon>
        <taxon>Saccharinae</taxon>
        <taxon>Miscanthus</taxon>
    </lineage>
</organism>
<dbReference type="AlphaFoldDB" id="A0A811Q1F0"/>
<accession>A0A811Q1F0</accession>
<evidence type="ECO:0000313" key="3">
    <source>
        <dbReference type="EMBL" id="CAD6250382.1"/>
    </source>
</evidence>
<gene>
    <name evidence="3" type="ORF">NCGR_LOCUS34172</name>
</gene>
<keyword evidence="2" id="KW-0472">Membrane</keyword>
<feature type="transmembrane region" description="Helical" evidence="2">
    <location>
        <begin position="41"/>
        <end position="63"/>
    </location>
</feature>
<keyword evidence="2" id="KW-0812">Transmembrane</keyword>
<keyword evidence="4" id="KW-1185">Reference proteome</keyword>
<protein>
    <submittedName>
        <fullName evidence="3">Uncharacterized protein</fullName>
    </submittedName>
</protein>
<evidence type="ECO:0000256" key="2">
    <source>
        <dbReference type="SAM" id="Phobius"/>
    </source>
</evidence>
<dbReference type="Proteomes" id="UP000604825">
    <property type="component" value="Unassembled WGS sequence"/>
</dbReference>
<comment type="caution">
    <text evidence="3">The sequence shown here is derived from an EMBL/GenBank/DDBJ whole genome shotgun (WGS) entry which is preliminary data.</text>
</comment>
<name>A0A811Q1F0_9POAL</name>
<sequence>MAVVMFLYGAAMKRGLSTTSRSGWRFNHAYYYGCTDLKSDIFFTASILSAGATGYAIAAYVNFQRTDEPALGQFIELGVAMGQPQWAQPYPPPPYPPPMANPAPPQYGHGGYGPRQPAGTA</sequence>
<keyword evidence="2" id="KW-1133">Transmembrane helix</keyword>
<evidence type="ECO:0000256" key="1">
    <source>
        <dbReference type="SAM" id="MobiDB-lite"/>
    </source>
</evidence>
<feature type="region of interest" description="Disordered" evidence="1">
    <location>
        <begin position="88"/>
        <end position="121"/>
    </location>
</feature>
<feature type="compositionally biased region" description="Pro residues" evidence="1">
    <location>
        <begin position="89"/>
        <end position="105"/>
    </location>
</feature>
<dbReference type="EMBL" id="CAJGYO010000008">
    <property type="protein sequence ID" value="CAD6250382.1"/>
    <property type="molecule type" value="Genomic_DNA"/>
</dbReference>
<reference evidence="3" key="1">
    <citation type="submission" date="2020-10" db="EMBL/GenBank/DDBJ databases">
        <authorList>
            <person name="Han B."/>
            <person name="Lu T."/>
            <person name="Zhao Q."/>
            <person name="Huang X."/>
            <person name="Zhao Y."/>
        </authorList>
    </citation>
    <scope>NUCLEOTIDE SEQUENCE</scope>
</reference>
<proteinExistence type="predicted"/>